<evidence type="ECO:0000256" key="6">
    <source>
        <dbReference type="SAM" id="MobiDB-lite"/>
    </source>
</evidence>
<protein>
    <recommendedName>
        <fullName evidence="5">Cell division protein SepF</fullName>
    </recommendedName>
</protein>
<evidence type="ECO:0000313" key="8">
    <source>
        <dbReference type="Proteomes" id="UP000823910"/>
    </source>
</evidence>
<organism evidence="7 8">
    <name type="scientific">Candidatus Enterocloster excrementipullorum</name>
    <dbReference type="NCBI Taxonomy" id="2838559"/>
    <lineage>
        <taxon>Bacteria</taxon>
        <taxon>Bacillati</taxon>
        <taxon>Bacillota</taxon>
        <taxon>Clostridia</taxon>
        <taxon>Lachnospirales</taxon>
        <taxon>Lachnospiraceae</taxon>
        <taxon>Enterocloster</taxon>
    </lineage>
</organism>
<reference evidence="7" key="1">
    <citation type="journal article" date="2021" name="PeerJ">
        <title>Extensive microbial diversity within the chicken gut microbiome revealed by metagenomics and culture.</title>
        <authorList>
            <person name="Gilroy R."/>
            <person name="Ravi A."/>
            <person name="Getino M."/>
            <person name="Pursley I."/>
            <person name="Horton D.L."/>
            <person name="Alikhan N.F."/>
            <person name="Baker D."/>
            <person name="Gharbi K."/>
            <person name="Hall N."/>
            <person name="Watson M."/>
            <person name="Adriaenssens E.M."/>
            <person name="Foster-Nyarko E."/>
            <person name="Jarju S."/>
            <person name="Secka A."/>
            <person name="Antonio M."/>
            <person name="Oren A."/>
            <person name="Chaudhuri R.R."/>
            <person name="La Ragione R."/>
            <person name="Hildebrand F."/>
            <person name="Pallen M.J."/>
        </authorList>
    </citation>
    <scope>NUCLEOTIDE SEQUENCE</scope>
    <source>
        <strain evidence="7">CHK180-15479</strain>
    </source>
</reference>
<dbReference type="EMBL" id="DWWT01000008">
    <property type="protein sequence ID" value="HJC05019.1"/>
    <property type="molecule type" value="Genomic_DNA"/>
</dbReference>
<dbReference type="InterPro" id="IPR038594">
    <property type="entry name" value="SepF-like_sf"/>
</dbReference>
<dbReference type="GO" id="GO:0043093">
    <property type="term" value="P:FtsZ-dependent cytokinesis"/>
    <property type="evidence" value="ECO:0007669"/>
    <property type="project" value="UniProtKB-UniRule"/>
</dbReference>
<name>A0A9D2SH36_9FIRM</name>
<evidence type="ECO:0000256" key="4">
    <source>
        <dbReference type="ARBA" id="ARBA00044936"/>
    </source>
</evidence>
<dbReference type="Gene3D" id="3.30.110.150">
    <property type="entry name" value="SepF-like protein"/>
    <property type="match status" value="1"/>
</dbReference>
<dbReference type="PANTHER" id="PTHR35798">
    <property type="entry name" value="CELL DIVISION PROTEIN SEPF"/>
    <property type="match status" value="1"/>
</dbReference>
<dbReference type="InterPro" id="IPR023052">
    <property type="entry name" value="Cell_div_SepF"/>
</dbReference>
<dbReference type="Pfam" id="PF04472">
    <property type="entry name" value="SepF"/>
    <property type="match status" value="1"/>
</dbReference>
<dbReference type="HAMAP" id="MF_01197">
    <property type="entry name" value="SepF"/>
    <property type="match status" value="1"/>
</dbReference>
<comment type="similarity">
    <text evidence="5">Belongs to the SepF family.</text>
</comment>
<keyword evidence="5" id="KW-0963">Cytoplasm</keyword>
<dbReference type="GO" id="GO:0005737">
    <property type="term" value="C:cytoplasm"/>
    <property type="evidence" value="ECO:0007669"/>
    <property type="project" value="UniProtKB-SubCell"/>
</dbReference>
<evidence type="ECO:0000256" key="3">
    <source>
        <dbReference type="ARBA" id="ARBA00023306"/>
    </source>
</evidence>
<keyword evidence="1 5" id="KW-0132">Cell division</keyword>
<feature type="region of interest" description="Disordered" evidence="6">
    <location>
        <begin position="1"/>
        <end position="63"/>
    </location>
</feature>
<evidence type="ECO:0000256" key="5">
    <source>
        <dbReference type="HAMAP-Rule" id="MF_01197"/>
    </source>
</evidence>
<gene>
    <name evidence="5" type="primary">sepF</name>
    <name evidence="7" type="ORF">H9704_02530</name>
</gene>
<dbReference type="Proteomes" id="UP000823910">
    <property type="component" value="Unassembled WGS sequence"/>
</dbReference>
<evidence type="ECO:0000256" key="2">
    <source>
        <dbReference type="ARBA" id="ARBA00023210"/>
    </source>
</evidence>
<evidence type="ECO:0000313" key="7">
    <source>
        <dbReference type="EMBL" id="HJC05019.1"/>
    </source>
</evidence>
<feature type="compositionally biased region" description="Acidic residues" evidence="6">
    <location>
        <begin position="16"/>
        <end position="30"/>
    </location>
</feature>
<keyword evidence="3 5" id="KW-0131">Cell cycle</keyword>
<dbReference type="GO" id="GO:0000917">
    <property type="term" value="P:division septum assembly"/>
    <property type="evidence" value="ECO:0007669"/>
    <property type="project" value="UniProtKB-KW"/>
</dbReference>
<sequence length="171" mass="19187">MSLLSKLMDTMRLGPEEDDEDYYLDDDFEEEPPRKGLFSRKDSAEYEEEEEPPEKPRFLGRSNPKVVPMRRSMEVTMIKPTSMEDSRDICDFLLAGKAVVLNMEGIHTEVAQRIIDFTSGATYSMNGNLQKISSYIFIATPDSVELSGDFQDILAAGGAMGMDVSGLNIRL</sequence>
<proteinExistence type="inferred from homology"/>
<accession>A0A9D2SH36</accession>
<feature type="compositionally biased region" description="Basic and acidic residues" evidence="6">
    <location>
        <begin position="31"/>
        <end position="44"/>
    </location>
</feature>
<comment type="subunit">
    <text evidence="5">Homodimer. Interacts with FtsZ.</text>
</comment>
<comment type="subcellular location">
    <subcellularLocation>
        <location evidence="5">Cytoplasm</location>
    </subcellularLocation>
    <text evidence="5">Localizes to the division site, in a FtsZ-dependent manner.</text>
</comment>
<comment type="caution">
    <text evidence="7">The sequence shown here is derived from an EMBL/GenBank/DDBJ whole genome shotgun (WGS) entry which is preliminary data.</text>
</comment>
<dbReference type="InterPro" id="IPR007561">
    <property type="entry name" value="Cell_div_SepF/SepF-rel"/>
</dbReference>
<dbReference type="AlphaFoldDB" id="A0A9D2SH36"/>
<comment type="function">
    <text evidence="4 5">Cell division protein that is part of the divisome complex and is recruited early to the Z-ring. Probably stimulates Z-ring formation, perhaps through the cross-linking of FtsZ protofilaments. Its function overlaps with FtsA.</text>
</comment>
<reference evidence="7" key="2">
    <citation type="submission" date="2021-04" db="EMBL/GenBank/DDBJ databases">
        <authorList>
            <person name="Gilroy R."/>
        </authorList>
    </citation>
    <scope>NUCLEOTIDE SEQUENCE</scope>
    <source>
        <strain evidence="7">CHK180-15479</strain>
    </source>
</reference>
<evidence type="ECO:0000256" key="1">
    <source>
        <dbReference type="ARBA" id="ARBA00022618"/>
    </source>
</evidence>
<dbReference type="PANTHER" id="PTHR35798:SF1">
    <property type="entry name" value="CELL DIVISION PROTEIN SEPF"/>
    <property type="match status" value="1"/>
</dbReference>
<keyword evidence="2 5" id="KW-0717">Septation</keyword>